<feature type="region of interest" description="Disordered" evidence="8">
    <location>
        <begin position="1"/>
        <end position="30"/>
    </location>
</feature>
<dbReference type="GO" id="GO:0019706">
    <property type="term" value="F:protein-cysteine S-palmitoyltransferase activity"/>
    <property type="evidence" value="ECO:0007669"/>
    <property type="project" value="UniProtKB-EC"/>
</dbReference>
<feature type="transmembrane region" description="Helical" evidence="7">
    <location>
        <begin position="224"/>
        <end position="251"/>
    </location>
</feature>
<keyword evidence="6 7" id="KW-0012">Acyltransferase</keyword>
<feature type="transmembrane region" description="Helical" evidence="7">
    <location>
        <begin position="271"/>
        <end position="297"/>
    </location>
</feature>
<feature type="compositionally biased region" description="Basic and acidic residues" evidence="8">
    <location>
        <begin position="496"/>
        <end position="517"/>
    </location>
</feature>
<proteinExistence type="inferred from homology"/>
<name>A0AAD1U5H5_EUPCR</name>
<feature type="compositionally biased region" description="Basic and acidic residues" evidence="8">
    <location>
        <begin position="434"/>
        <end position="452"/>
    </location>
</feature>
<keyword evidence="3 7" id="KW-0812">Transmembrane</keyword>
<keyword evidence="2 7" id="KW-0808">Transferase</keyword>
<protein>
    <recommendedName>
        <fullName evidence="7">Palmitoyltransferase</fullName>
        <ecNumber evidence="7">2.3.1.225</ecNumber>
    </recommendedName>
</protein>
<feature type="domain" description="Palmitoyltransferase DHHC" evidence="9">
    <location>
        <begin position="180"/>
        <end position="313"/>
    </location>
</feature>
<dbReference type="GO" id="GO:0005794">
    <property type="term" value="C:Golgi apparatus"/>
    <property type="evidence" value="ECO:0007669"/>
    <property type="project" value="TreeGrafter"/>
</dbReference>
<evidence type="ECO:0000256" key="4">
    <source>
        <dbReference type="ARBA" id="ARBA00022989"/>
    </source>
</evidence>
<evidence type="ECO:0000256" key="2">
    <source>
        <dbReference type="ARBA" id="ARBA00022679"/>
    </source>
</evidence>
<feature type="compositionally biased region" description="Polar residues" evidence="8">
    <location>
        <begin position="519"/>
        <end position="531"/>
    </location>
</feature>
<comment type="caution">
    <text evidence="10">The sequence shown here is derived from an EMBL/GenBank/DDBJ whole genome shotgun (WGS) entry which is preliminary data.</text>
</comment>
<evidence type="ECO:0000256" key="5">
    <source>
        <dbReference type="ARBA" id="ARBA00023136"/>
    </source>
</evidence>
<feature type="compositionally biased region" description="Basic and acidic residues" evidence="8">
    <location>
        <begin position="357"/>
        <end position="370"/>
    </location>
</feature>
<feature type="transmembrane region" description="Helical" evidence="7">
    <location>
        <begin position="121"/>
        <end position="146"/>
    </location>
</feature>
<evidence type="ECO:0000256" key="1">
    <source>
        <dbReference type="ARBA" id="ARBA00004141"/>
    </source>
</evidence>
<dbReference type="PANTHER" id="PTHR22883:SF203">
    <property type="entry name" value="PALMITOYLTRANSFERASE"/>
    <property type="match status" value="1"/>
</dbReference>
<accession>A0AAD1U5H5</accession>
<comment type="catalytic activity">
    <reaction evidence="7">
        <text>L-cysteinyl-[protein] + hexadecanoyl-CoA = S-hexadecanoyl-L-cysteinyl-[protein] + CoA</text>
        <dbReference type="Rhea" id="RHEA:36683"/>
        <dbReference type="Rhea" id="RHEA-COMP:10131"/>
        <dbReference type="Rhea" id="RHEA-COMP:11032"/>
        <dbReference type="ChEBI" id="CHEBI:29950"/>
        <dbReference type="ChEBI" id="CHEBI:57287"/>
        <dbReference type="ChEBI" id="CHEBI:57379"/>
        <dbReference type="ChEBI" id="CHEBI:74151"/>
        <dbReference type="EC" id="2.3.1.225"/>
    </reaction>
</comment>
<gene>
    <name evidence="10" type="ORF">ECRASSUSDP1_LOCUS3668</name>
</gene>
<keyword evidence="11" id="KW-1185">Reference proteome</keyword>
<reference evidence="10" key="1">
    <citation type="submission" date="2023-07" db="EMBL/GenBank/DDBJ databases">
        <authorList>
            <consortium name="AG Swart"/>
            <person name="Singh M."/>
            <person name="Singh A."/>
            <person name="Seah K."/>
            <person name="Emmerich C."/>
        </authorList>
    </citation>
    <scope>NUCLEOTIDE SEQUENCE</scope>
    <source>
        <strain evidence="10">DP1</strain>
    </source>
</reference>
<evidence type="ECO:0000256" key="8">
    <source>
        <dbReference type="SAM" id="MobiDB-lite"/>
    </source>
</evidence>
<feature type="compositionally biased region" description="Basic and acidic residues" evidence="8">
    <location>
        <begin position="461"/>
        <end position="478"/>
    </location>
</feature>
<evidence type="ECO:0000313" key="11">
    <source>
        <dbReference type="Proteomes" id="UP001295684"/>
    </source>
</evidence>
<comment type="similarity">
    <text evidence="7">Belongs to the DHHC palmitoyltransferase family.</text>
</comment>
<evidence type="ECO:0000256" key="7">
    <source>
        <dbReference type="RuleBase" id="RU079119"/>
    </source>
</evidence>
<dbReference type="EC" id="2.3.1.225" evidence="7"/>
<dbReference type="Pfam" id="PF01529">
    <property type="entry name" value="DHHC"/>
    <property type="match status" value="1"/>
</dbReference>
<comment type="subcellular location">
    <subcellularLocation>
        <location evidence="1">Membrane</location>
        <topology evidence="1">Multi-pass membrane protein</topology>
    </subcellularLocation>
</comment>
<dbReference type="InterPro" id="IPR001594">
    <property type="entry name" value="Palmitoyltrfase_DHHC"/>
</dbReference>
<dbReference type="AlphaFoldDB" id="A0AAD1U5H5"/>
<feature type="compositionally biased region" description="Basic and acidic residues" evidence="8">
    <location>
        <begin position="399"/>
        <end position="414"/>
    </location>
</feature>
<sequence>MNLDDAKKNGRQGRFKDKCAENSRDSNMVPRNSSRLEISILNIAHGEEASNYDHRSIMEDEQPGNFDPENMNETEDINVKFKKTKSHGLMSPLHPQQVGTWVVMTILVLSFYLFLVPGTYYIGTGFAVFIGLVYGSLLIGVVIFCLRATLTDPTDRNVLYERQCRKEGVEAEENDELEFFCDVCEAYVHERTKHCGECNRCSDLFDHHCKWLNNCIGGKNYADFLILISVLCAQTLIFMIISLIFVITALSSKSKFQEGFYKYYDTDLNRFGLAVFIVILNILCGLIVFFTISLVFLHIKLKKIGLTAYEYIVYKEEAQERLELFEAGEMSRGEYEEEERKAQDDLRKKKKERIIERNKKAKAQQEKEQAATKNALTKSQTPSKDENTKNKTKKHKSEQKKEDFVDIMKDDENPQRVQNYSAGPKMNASGRKAKYADVEDIKIEMAETDTKKKLNFNPGKETSEESKESKEPNKEEANKNMQGMMEDFNDREDDSGERQESDINDRADWKMPDEVKGNQKVSSNTHINNSFKQEDVDSTRKINNDFETIEKRHVSEIRKNSDSI</sequence>
<dbReference type="EMBL" id="CAMPGE010003511">
    <property type="protein sequence ID" value="CAI2362346.1"/>
    <property type="molecule type" value="Genomic_DNA"/>
</dbReference>
<organism evidence="10 11">
    <name type="scientific">Euplotes crassus</name>
    <dbReference type="NCBI Taxonomy" id="5936"/>
    <lineage>
        <taxon>Eukaryota</taxon>
        <taxon>Sar</taxon>
        <taxon>Alveolata</taxon>
        <taxon>Ciliophora</taxon>
        <taxon>Intramacronucleata</taxon>
        <taxon>Spirotrichea</taxon>
        <taxon>Hypotrichia</taxon>
        <taxon>Euplotida</taxon>
        <taxon>Euplotidae</taxon>
        <taxon>Moneuplotes</taxon>
    </lineage>
</organism>
<feature type="region of interest" description="Disordered" evidence="8">
    <location>
        <begin position="357"/>
        <end position="538"/>
    </location>
</feature>
<dbReference type="GO" id="GO:0005783">
    <property type="term" value="C:endoplasmic reticulum"/>
    <property type="evidence" value="ECO:0007669"/>
    <property type="project" value="TreeGrafter"/>
</dbReference>
<evidence type="ECO:0000313" key="10">
    <source>
        <dbReference type="EMBL" id="CAI2362346.1"/>
    </source>
</evidence>
<keyword evidence="5 7" id="KW-0472">Membrane</keyword>
<dbReference type="InterPro" id="IPR039859">
    <property type="entry name" value="PFA4/ZDH16/20/ERF2-like"/>
</dbReference>
<evidence type="ECO:0000256" key="3">
    <source>
        <dbReference type="ARBA" id="ARBA00022692"/>
    </source>
</evidence>
<feature type="compositionally biased region" description="Basic and acidic residues" evidence="8">
    <location>
        <begin position="1"/>
        <end position="24"/>
    </location>
</feature>
<dbReference type="GO" id="GO:0006612">
    <property type="term" value="P:protein targeting to membrane"/>
    <property type="evidence" value="ECO:0007669"/>
    <property type="project" value="TreeGrafter"/>
</dbReference>
<feature type="transmembrane region" description="Helical" evidence="7">
    <location>
        <begin position="98"/>
        <end position="115"/>
    </location>
</feature>
<comment type="domain">
    <text evidence="7">The DHHC domain is required for palmitoyltransferase activity.</text>
</comment>
<evidence type="ECO:0000256" key="6">
    <source>
        <dbReference type="ARBA" id="ARBA00023315"/>
    </source>
</evidence>
<evidence type="ECO:0000259" key="9">
    <source>
        <dbReference type="Pfam" id="PF01529"/>
    </source>
</evidence>
<dbReference type="Proteomes" id="UP001295684">
    <property type="component" value="Unassembled WGS sequence"/>
</dbReference>
<dbReference type="PROSITE" id="PS50216">
    <property type="entry name" value="DHHC"/>
    <property type="match status" value="1"/>
</dbReference>
<dbReference type="PANTHER" id="PTHR22883">
    <property type="entry name" value="ZINC FINGER DHHC DOMAIN CONTAINING PROTEIN"/>
    <property type="match status" value="1"/>
</dbReference>
<dbReference type="GO" id="GO:0016020">
    <property type="term" value="C:membrane"/>
    <property type="evidence" value="ECO:0007669"/>
    <property type="project" value="UniProtKB-SubCell"/>
</dbReference>
<keyword evidence="4 7" id="KW-1133">Transmembrane helix</keyword>